<keyword evidence="4" id="KW-0813">Transport</keyword>
<feature type="domain" description="COG4 transport protein middle alpha-helical bundle" evidence="10">
    <location>
        <begin position="207"/>
        <end position="521"/>
    </location>
</feature>
<keyword evidence="12" id="KW-1185">Reference proteome</keyword>
<dbReference type="Gene3D" id="1.20.58.1970">
    <property type="match status" value="1"/>
</dbReference>
<evidence type="ECO:0000259" key="10">
    <source>
        <dbReference type="SMART" id="SM00762"/>
    </source>
</evidence>
<protein>
    <recommendedName>
        <fullName evidence="3">Conserved oligomeric Golgi complex subunit 4</fullName>
    </recommendedName>
    <alternativeName>
        <fullName evidence="8">Component of oligomeric Golgi complex 4</fullName>
    </alternativeName>
</protein>
<evidence type="ECO:0000256" key="2">
    <source>
        <dbReference type="ARBA" id="ARBA00009215"/>
    </source>
</evidence>
<dbReference type="Pfam" id="PF08318">
    <property type="entry name" value="COG4_m"/>
    <property type="match status" value="1"/>
</dbReference>
<dbReference type="Pfam" id="PF20663">
    <property type="entry name" value="COG4_N"/>
    <property type="match status" value="1"/>
</dbReference>
<feature type="region of interest" description="Disordered" evidence="9">
    <location>
        <begin position="1"/>
        <end position="25"/>
    </location>
</feature>
<dbReference type="EMBL" id="OZ019900">
    <property type="protein sequence ID" value="CAK9234902.1"/>
    <property type="molecule type" value="Genomic_DNA"/>
</dbReference>
<reference evidence="11" key="1">
    <citation type="submission" date="2024-02" db="EMBL/GenBank/DDBJ databases">
        <authorList>
            <consortium name="ELIXIR-Norway"/>
            <consortium name="Elixir Norway"/>
        </authorList>
    </citation>
    <scope>NUCLEOTIDE SEQUENCE</scope>
</reference>
<evidence type="ECO:0000256" key="4">
    <source>
        <dbReference type="ARBA" id="ARBA00022448"/>
    </source>
</evidence>
<gene>
    <name evidence="11" type="ORF">CSSPTR1EN2_LOCUS22449</name>
</gene>
<keyword evidence="6" id="KW-0333">Golgi apparatus</keyword>
<evidence type="ECO:0000256" key="9">
    <source>
        <dbReference type="SAM" id="MobiDB-lite"/>
    </source>
</evidence>
<evidence type="ECO:0000256" key="5">
    <source>
        <dbReference type="ARBA" id="ARBA00022927"/>
    </source>
</evidence>
<name>A0ABP0V0Y2_9BRYO</name>
<evidence type="ECO:0000256" key="6">
    <source>
        <dbReference type="ARBA" id="ARBA00023034"/>
    </source>
</evidence>
<evidence type="ECO:0000313" key="11">
    <source>
        <dbReference type="EMBL" id="CAK9234902.1"/>
    </source>
</evidence>
<sequence length="779" mass="86726">MISSDALKLSTPHAASNAGGQTLHDDADADHYDALNVGNANMNQQIRSLTDIGDMTRLLHECIAYERSIDGELETLLSQRQELEKSLGSLYQSAEVLEFVRSDATQMLASVQSTCALADHVSDKVRQLDLAQSRVQSTLSRIDAIVDRTNCIDGAKNALDAEDYETAAKYVDTFLQLDEEYSQGGGGAGGLALENGRETAMEQRKQLMESKQKLENVIRKKLSAAIEARDHPNVVRFVKLFPPLRLQEEGLRSYVGYLRKVVALRARDGYEGLLEGLVDQGGGGRGGAGAASASFVEVLNDLFKDIAFAVEENEELLLDLAGEDAVVLAIQELQEECNSKGSTIMKKYIEHRKLAKLSKDIVIHNKNLISVGVSSSEGPDPREIELHLEEMLLLSQTSEEYFHFMITKMREAGSVGAQISPRTSNAFKSGSFGRSVQELIGYYINLEEYFMVENVRKAIKIDEIVLDGMTTSMVDDVFYVLQSCSRRSISTSNVQSVLQVLNNANNLLNNEFKEALQRKIREPNLFLKLFSGGLPVTKVGTEVATALNNADVSAEYVVKLKHDIEEHCMETFSGPGEREKIKSWLTELGETSNSVRQIGTQGLELLANNITPRLRNLLDAVGIVSYELTETQYAENEVSDPWVQKLLHAVDMNLTWLQPLLTTNNYDSLVHLVIDTLVKRLEVIMTQKRFNQLGGLQLDRDARTLVGHFSAMTQRTVRDKFARLTQMATILNLEKVSEILDYWGENSGPMTWRLTPAEVRRILGLRVDFKPESIAALKL</sequence>
<proteinExistence type="inferred from homology"/>
<evidence type="ECO:0000256" key="8">
    <source>
        <dbReference type="ARBA" id="ARBA00031340"/>
    </source>
</evidence>
<evidence type="ECO:0000256" key="3">
    <source>
        <dbReference type="ARBA" id="ARBA00020975"/>
    </source>
</evidence>
<evidence type="ECO:0000256" key="7">
    <source>
        <dbReference type="ARBA" id="ARBA00023136"/>
    </source>
</evidence>
<evidence type="ECO:0000313" key="12">
    <source>
        <dbReference type="Proteomes" id="UP001497512"/>
    </source>
</evidence>
<comment type="similarity">
    <text evidence="2">Belongs to the COG4 family.</text>
</comment>
<dbReference type="InterPro" id="IPR048684">
    <property type="entry name" value="COG4_C"/>
</dbReference>
<dbReference type="Proteomes" id="UP001497512">
    <property type="component" value="Chromosome 8"/>
</dbReference>
<keyword evidence="5" id="KW-0653">Protein transport</keyword>
<dbReference type="Gene3D" id="1.10.287.1060">
    <property type="entry name" value="ESAT-6-like"/>
    <property type="match status" value="1"/>
</dbReference>
<comment type="subcellular location">
    <subcellularLocation>
        <location evidence="1">Golgi apparatus membrane</location>
        <topology evidence="1">Peripheral membrane protein</topology>
    </subcellularLocation>
</comment>
<organism evidence="11 12">
    <name type="scientific">Sphagnum troendelagicum</name>
    <dbReference type="NCBI Taxonomy" id="128251"/>
    <lineage>
        <taxon>Eukaryota</taxon>
        <taxon>Viridiplantae</taxon>
        <taxon>Streptophyta</taxon>
        <taxon>Embryophyta</taxon>
        <taxon>Bryophyta</taxon>
        <taxon>Sphagnophytina</taxon>
        <taxon>Sphagnopsida</taxon>
        <taxon>Sphagnales</taxon>
        <taxon>Sphagnaceae</taxon>
        <taxon>Sphagnum</taxon>
    </lineage>
</organism>
<dbReference type="Pfam" id="PF20662">
    <property type="entry name" value="COG4_C"/>
    <property type="match status" value="1"/>
</dbReference>
<keyword evidence="7" id="KW-0472">Membrane</keyword>
<dbReference type="SMART" id="SM00762">
    <property type="entry name" value="Cog4"/>
    <property type="match status" value="1"/>
</dbReference>
<dbReference type="PANTHER" id="PTHR24016:SF0">
    <property type="entry name" value="CONSERVED OLIGOMERIC GOLGI COMPLEX SUBUNIT 4"/>
    <property type="match status" value="1"/>
</dbReference>
<dbReference type="InterPro" id="IPR048680">
    <property type="entry name" value="COG4_N"/>
</dbReference>
<dbReference type="PANTHER" id="PTHR24016">
    <property type="entry name" value="CONSERVED OLIGOMERIC GOLGI COMPLEX SUBUNIT 4"/>
    <property type="match status" value="1"/>
</dbReference>
<dbReference type="InterPro" id="IPR048682">
    <property type="entry name" value="COG4"/>
</dbReference>
<dbReference type="InterPro" id="IPR013167">
    <property type="entry name" value="COG4_M"/>
</dbReference>
<accession>A0ABP0V0Y2</accession>
<evidence type="ECO:0000256" key="1">
    <source>
        <dbReference type="ARBA" id="ARBA00004395"/>
    </source>
</evidence>